<keyword evidence="21" id="KW-0472">Membrane</keyword>
<dbReference type="InterPro" id="IPR001610">
    <property type="entry name" value="PAC"/>
</dbReference>
<evidence type="ECO:0000256" key="3">
    <source>
        <dbReference type="ARBA" id="ARBA00012438"/>
    </source>
</evidence>
<accession>A0A916XU42</accession>
<evidence type="ECO:0000256" key="17">
    <source>
        <dbReference type="ARBA" id="ARBA00022840"/>
    </source>
</evidence>
<evidence type="ECO:0000256" key="23">
    <source>
        <dbReference type="SAM" id="MobiDB-lite"/>
    </source>
</evidence>
<feature type="compositionally biased region" description="Polar residues" evidence="23">
    <location>
        <begin position="634"/>
        <end position="650"/>
    </location>
</feature>
<reference evidence="26" key="1">
    <citation type="journal article" date="2014" name="Int. J. Syst. Evol. Microbiol.">
        <title>Complete genome sequence of Corynebacterium casei LMG S-19264T (=DSM 44701T), isolated from a smear-ripened cheese.</title>
        <authorList>
            <consortium name="US DOE Joint Genome Institute (JGI-PGF)"/>
            <person name="Walter F."/>
            <person name="Albersmeier A."/>
            <person name="Kalinowski J."/>
            <person name="Ruckert C."/>
        </authorList>
    </citation>
    <scope>NUCLEOTIDE SEQUENCE</scope>
    <source>
        <strain evidence="26">CGMCC 1.15493</strain>
    </source>
</reference>
<dbReference type="Gene3D" id="3.30.450.20">
    <property type="entry name" value="PAS domain"/>
    <property type="match status" value="2"/>
</dbReference>
<comment type="catalytic activity">
    <reaction evidence="1">
        <text>ATP + protein L-histidine = ADP + protein N-phospho-L-histidine.</text>
        <dbReference type="EC" id="2.7.13.3"/>
    </reaction>
</comment>
<keyword evidence="27" id="KW-1185">Reference proteome</keyword>
<dbReference type="InterPro" id="IPR013767">
    <property type="entry name" value="PAS_fold"/>
</dbReference>
<keyword evidence="18" id="KW-1133">Transmembrane helix</keyword>
<dbReference type="SUPFAM" id="SSF55785">
    <property type="entry name" value="PYP-like sensor domain (PAS domain)"/>
    <property type="match status" value="2"/>
</dbReference>
<comment type="caution">
    <text evidence="26">The sequence shown here is derived from an EMBL/GenBank/DDBJ whole genome shotgun (WGS) entry which is preliminary data.</text>
</comment>
<dbReference type="Pfam" id="PF01590">
    <property type="entry name" value="GAF"/>
    <property type="match status" value="1"/>
</dbReference>
<feature type="domain" description="PAS" evidence="24">
    <location>
        <begin position="183"/>
        <end position="229"/>
    </location>
</feature>
<keyword evidence="12" id="KW-0808">Transferase</keyword>
<evidence type="ECO:0000256" key="16">
    <source>
        <dbReference type="ARBA" id="ARBA00022777"/>
    </source>
</evidence>
<keyword evidence="11" id="KW-0288">FMN</keyword>
<dbReference type="RefSeq" id="WP_188849578.1">
    <property type="nucleotide sequence ID" value="NZ_BMJJ01000002.1"/>
</dbReference>
<dbReference type="GO" id="GO:0004673">
    <property type="term" value="F:protein histidine kinase activity"/>
    <property type="evidence" value="ECO:0007669"/>
    <property type="project" value="UniProtKB-EC"/>
</dbReference>
<evidence type="ECO:0000256" key="11">
    <source>
        <dbReference type="ARBA" id="ARBA00022643"/>
    </source>
</evidence>
<evidence type="ECO:0000313" key="27">
    <source>
        <dbReference type="Proteomes" id="UP000613160"/>
    </source>
</evidence>
<dbReference type="InterPro" id="IPR000700">
    <property type="entry name" value="PAS-assoc_C"/>
</dbReference>
<dbReference type="Proteomes" id="UP000613160">
    <property type="component" value="Unassembled WGS sequence"/>
</dbReference>
<dbReference type="PROSITE" id="PS50113">
    <property type="entry name" value="PAC"/>
    <property type="match status" value="2"/>
</dbReference>
<evidence type="ECO:0000256" key="22">
    <source>
        <dbReference type="ARBA" id="ARBA00023170"/>
    </source>
</evidence>
<dbReference type="Gene3D" id="3.30.565.10">
    <property type="entry name" value="Histidine kinase-like ATPase, C-terminal domain"/>
    <property type="match status" value="1"/>
</dbReference>
<dbReference type="GO" id="GO:0005524">
    <property type="term" value="F:ATP binding"/>
    <property type="evidence" value="ECO:0007669"/>
    <property type="project" value="UniProtKB-KW"/>
</dbReference>
<dbReference type="InterPro" id="IPR011102">
    <property type="entry name" value="Sig_transdc_His_kinase_HWE"/>
</dbReference>
<evidence type="ECO:0000256" key="18">
    <source>
        <dbReference type="ARBA" id="ARBA00022989"/>
    </source>
</evidence>
<keyword evidence="13" id="KW-0812">Transmembrane</keyword>
<dbReference type="GO" id="GO:0006355">
    <property type="term" value="P:regulation of DNA-templated transcription"/>
    <property type="evidence" value="ECO:0007669"/>
    <property type="project" value="InterPro"/>
</dbReference>
<feature type="region of interest" description="Disordered" evidence="23">
    <location>
        <begin position="624"/>
        <end position="657"/>
    </location>
</feature>
<dbReference type="FunFam" id="2.10.70.100:FF:000001">
    <property type="entry name" value="Sensory transduction histidine kinase"/>
    <property type="match status" value="1"/>
</dbReference>
<protein>
    <recommendedName>
        <fullName evidence="4">Blue-light-activated histidine kinase</fullName>
        <ecNumber evidence="3">2.7.13.3</ecNumber>
    </recommendedName>
</protein>
<dbReference type="SMART" id="SM00086">
    <property type="entry name" value="PAC"/>
    <property type="match status" value="2"/>
</dbReference>
<keyword evidence="22" id="KW-0675">Receptor</keyword>
<dbReference type="SMART" id="SM00065">
    <property type="entry name" value="GAF"/>
    <property type="match status" value="1"/>
</dbReference>
<keyword evidence="14" id="KW-0677">Repeat</keyword>
<dbReference type="AlphaFoldDB" id="A0A916XU42"/>
<evidence type="ECO:0000256" key="21">
    <source>
        <dbReference type="ARBA" id="ARBA00023136"/>
    </source>
</evidence>
<evidence type="ECO:0000256" key="19">
    <source>
        <dbReference type="ARBA" id="ARBA00022991"/>
    </source>
</evidence>
<keyword evidence="19" id="KW-0157">Chromophore</keyword>
<dbReference type="InterPro" id="IPR029016">
    <property type="entry name" value="GAF-like_dom_sf"/>
</dbReference>
<dbReference type="SUPFAM" id="SSF55781">
    <property type="entry name" value="GAF domain-like"/>
    <property type="match status" value="1"/>
</dbReference>
<proteinExistence type="predicted"/>
<evidence type="ECO:0000256" key="12">
    <source>
        <dbReference type="ARBA" id="ARBA00022679"/>
    </source>
</evidence>
<dbReference type="Gene3D" id="2.10.70.100">
    <property type="match status" value="1"/>
</dbReference>
<dbReference type="Pfam" id="PF00989">
    <property type="entry name" value="PAS"/>
    <property type="match status" value="1"/>
</dbReference>
<evidence type="ECO:0000259" key="24">
    <source>
        <dbReference type="PROSITE" id="PS50112"/>
    </source>
</evidence>
<keyword evidence="8" id="KW-0597">Phosphoprotein</keyword>
<feature type="domain" description="PAC" evidence="25">
    <location>
        <begin position="258"/>
        <end position="310"/>
    </location>
</feature>
<dbReference type="EMBL" id="BMJJ01000002">
    <property type="protein sequence ID" value="GGD10019.1"/>
    <property type="molecule type" value="Genomic_DNA"/>
</dbReference>
<keyword evidence="6" id="KW-0997">Cell inner membrane</keyword>
<comment type="subcellular location">
    <subcellularLocation>
        <location evidence="2">Cell inner membrane</location>
        <topology evidence="2">Multi-pass membrane protein</topology>
    </subcellularLocation>
</comment>
<dbReference type="NCBIfam" id="TIGR00229">
    <property type="entry name" value="sensory_box"/>
    <property type="match status" value="2"/>
</dbReference>
<dbReference type="Pfam" id="PF08447">
    <property type="entry name" value="PAS_3"/>
    <property type="match status" value="1"/>
</dbReference>
<keyword evidence="20" id="KW-0843">Virulence</keyword>
<dbReference type="PANTHER" id="PTHR41523:SF8">
    <property type="entry name" value="ETHYLENE RESPONSE SENSOR PROTEIN"/>
    <property type="match status" value="1"/>
</dbReference>
<keyword evidence="9" id="KW-0716">Sensory transduction</keyword>
<evidence type="ECO:0000256" key="10">
    <source>
        <dbReference type="ARBA" id="ARBA00022630"/>
    </source>
</evidence>
<dbReference type="PROSITE" id="PS50112">
    <property type="entry name" value="PAS"/>
    <property type="match status" value="1"/>
</dbReference>
<evidence type="ECO:0000256" key="5">
    <source>
        <dbReference type="ARBA" id="ARBA00022475"/>
    </source>
</evidence>
<dbReference type="InterPro" id="IPR003018">
    <property type="entry name" value="GAF"/>
</dbReference>
<evidence type="ECO:0000256" key="20">
    <source>
        <dbReference type="ARBA" id="ARBA00023026"/>
    </source>
</evidence>
<dbReference type="CDD" id="cd00130">
    <property type="entry name" value="PAS"/>
    <property type="match status" value="2"/>
</dbReference>
<gene>
    <name evidence="26" type="ORF">GCM10011335_11160</name>
</gene>
<dbReference type="GO" id="GO:0005886">
    <property type="term" value="C:plasma membrane"/>
    <property type="evidence" value="ECO:0007669"/>
    <property type="project" value="UniProtKB-SubCell"/>
</dbReference>
<dbReference type="SMART" id="SM00091">
    <property type="entry name" value="PAS"/>
    <property type="match status" value="2"/>
</dbReference>
<evidence type="ECO:0000259" key="25">
    <source>
        <dbReference type="PROSITE" id="PS50113"/>
    </source>
</evidence>
<reference evidence="26" key="2">
    <citation type="submission" date="2020-09" db="EMBL/GenBank/DDBJ databases">
        <authorList>
            <person name="Sun Q."/>
            <person name="Zhou Y."/>
        </authorList>
    </citation>
    <scope>NUCLEOTIDE SEQUENCE</scope>
    <source>
        <strain evidence="26">CGMCC 1.15493</strain>
    </source>
</reference>
<evidence type="ECO:0000256" key="1">
    <source>
        <dbReference type="ARBA" id="ARBA00000085"/>
    </source>
</evidence>
<keyword evidence="7" id="KW-0600">Photoreceptor protein</keyword>
<evidence type="ECO:0000256" key="9">
    <source>
        <dbReference type="ARBA" id="ARBA00022606"/>
    </source>
</evidence>
<evidence type="ECO:0000256" key="13">
    <source>
        <dbReference type="ARBA" id="ARBA00022692"/>
    </source>
</evidence>
<name>A0A916XU42_9HYPH</name>
<keyword evidence="10" id="KW-0285">Flavoprotein</keyword>
<dbReference type="GO" id="GO:0009881">
    <property type="term" value="F:photoreceptor activity"/>
    <property type="evidence" value="ECO:0007669"/>
    <property type="project" value="UniProtKB-KW"/>
</dbReference>
<keyword evidence="15" id="KW-0547">Nucleotide-binding</keyword>
<evidence type="ECO:0000256" key="8">
    <source>
        <dbReference type="ARBA" id="ARBA00022553"/>
    </source>
</evidence>
<evidence type="ECO:0000256" key="7">
    <source>
        <dbReference type="ARBA" id="ARBA00022543"/>
    </source>
</evidence>
<evidence type="ECO:0000313" key="26">
    <source>
        <dbReference type="EMBL" id="GGD10019.1"/>
    </source>
</evidence>
<dbReference type="SMART" id="SM00911">
    <property type="entry name" value="HWE_HK"/>
    <property type="match status" value="1"/>
</dbReference>
<keyword evidence="16" id="KW-0418">Kinase</keyword>
<dbReference type="EC" id="2.7.13.3" evidence="3"/>
<feature type="domain" description="PAC" evidence="25">
    <location>
        <begin position="389"/>
        <end position="441"/>
    </location>
</feature>
<dbReference type="Pfam" id="PF07536">
    <property type="entry name" value="HWE_HK"/>
    <property type="match status" value="1"/>
</dbReference>
<evidence type="ECO:0000256" key="15">
    <source>
        <dbReference type="ARBA" id="ARBA00022741"/>
    </source>
</evidence>
<dbReference type="InterPro" id="IPR013655">
    <property type="entry name" value="PAS_fold_3"/>
</dbReference>
<dbReference type="InterPro" id="IPR036890">
    <property type="entry name" value="HATPase_C_sf"/>
</dbReference>
<keyword evidence="17" id="KW-0067">ATP-binding</keyword>
<dbReference type="InterPro" id="IPR035965">
    <property type="entry name" value="PAS-like_dom_sf"/>
</dbReference>
<keyword evidence="5" id="KW-1003">Cell membrane</keyword>
<organism evidence="26 27">
    <name type="scientific">Aureimonas glaciei</name>
    <dbReference type="NCBI Taxonomy" id="1776957"/>
    <lineage>
        <taxon>Bacteria</taxon>
        <taxon>Pseudomonadati</taxon>
        <taxon>Pseudomonadota</taxon>
        <taxon>Alphaproteobacteria</taxon>
        <taxon>Hyphomicrobiales</taxon>
        <taxon>Aurantimonadaceae</taxon>
        <taxon>Aureimonas</taxon>
    </lineage>
</organism>
<dbReference type="Gene3D" id="3.30.450.40">
    <property type="match status" value="1"/>
</dbReference>
<evidence type="ECO:0000256" key="2">
    <source>
        <dbReference type="ARBA" id="ARBA00004429"/>
    </source>
</evidence>
<evidence type="ECO:0000256" key="14">
    <source>
        <dbReference type="ARBA" id="ARBA00022737"/>
    </source>
</evidence>
<evidence type="ECO:0000256" key="4">
    <source>
        <dbReference type="ARBA" id="ARBA00021740"/>
    </source>
</evidence>
<evidence type="ECO:0000256" key="6">
    <source>
        <dbReference type="ARBA" id="ARBA00022519"/>
    </source>
</evidence>
<dbReference type="InterPro" id="IPR000014">
    <property type="entry name" value="PAS"/>
</dbReference>
<sequence>MSVETRSKPIAVSWTEAERSAALHGYGILDTPREQDFDDLARIASEVCGTPIAVVNLVDSTRQFFKAEVGLGVSETPLETSFCVHALLSDDVTVVPDARDDPRFASNSLVTDEGGIRFYAGALLRTAAGLPIGTMCVLDTVPRTLDQHQIRTLQLLARQVMTQLELRRTLREREEALRQSEMYETRHRQIVDSATDFAIITIDLGGRVSSWNIGAENILGWTEAEMCGQPADVFFTKEDAAALIPDKEMEAARTVGRGADERWHVRKDGGIFWASGEMMPLMDDDGAHVGYLKILRDRTASKMAEERLAKSEERLNLALGASSLIGIWDWDLLADIVYADANFARVYNVDPSLASRGAPLADYLKNFHPDDLDDFRAELGRTLDAADEFSCEYRIVQPDGSIRWLLARGRVVLDDDGTPVRFPGASIDITDRKIAEQQRIVLTREMSHRIKNILAMVQAIATQTFRMVSSVEEGRTAFTGRLTALARAQDILTQKSWETADIRAVVEGALEPHRSGEDRYRIEGPAYTLTAQQGLGLSLAMHELATNAAKYGALSNDTGKVTIDWSVQPSGAFAFNWIETGGPTVAVPERRGFGSRLVERIVATYFDGAAQLAFPPEGVTFHLQGKLPVPTQPDVPSSNERSSPGNQSGPSALCEQG</sequence>
<dbReference type="PANTHER" id="PTHR41523">
    <property type="entry name" value="TWO-COMPONENT SYSTEM SENSOR PROTEIN"/>
    <property type="match status" value="1"/>
</dbReference>